<sequence length="380" mass="40126">MRAPGGRTPQGGGGSQEPPADTAAGDAKRGDAVVRRTRGSSGKVKLDEVARAAGVSTATVSRAFNEPDKVSDEIRERVFAVANALHWIPNAAGRALASSRTHIAGAIIPTLDNEVFARQINAMQAVMAGHGYTLFIGCSNYDQAEGLKQAQAMLARGVEALAFAGERHPAELFQALKARGLPYVVTYSYRADSPHCCVGFDNKVAFRRITRHLLELGHRRFGIISQPVADNDRVEARLAGINEELADAGLAVPEGRCLIGPGTLDAGAQGLARLMDSPKADRPTAVICGNDNLALGALACAPFLGLRAPDDFSITGFDDLAISSRLSPRLTTMRVDNHAIGAIAAEKLLWSMGHKGKAAEPRELVPDLIVRDTSGPPSGD</sequence>
<evidence type="ECO:0000313" key="7">
    <source>
        <dbReference type="Proteomes" id="UP000190135"/>
    </source>
</evidence>
<evidence type="ECO:0000259" key="5">
    <source>
        <dbReference type="PROSITE" id="PS50932"/>
    </source>
</evidence>
<dbReference type="OrthoDB" id="7325800at2"/>
<dbReference type="SMART" id="SM00354">
    <property type="entry name" value="HTH_LACI"/>
    <property type="match status" value="1"/>
</dbReference>
<dbReference type="InterPro" id="IPR010982">
    <property type="entry name" value="Lambda_DNA-bd_dom_sf"/>
</dbReference>
<protein>
    <submittedName>
        <fullName evidence="6">Transcriptional regulator, LacI family</fullName>
    </submittedName>
</protein>
<evidence type="ECO:0000256" key="2">
    <source>
        <dbReference type="ARBA" id="ARBA00023125"/>
    </source>
</evidence>
<dbReference type="SUPFAM" id="SSF47413">
    <property type="entry name" value="lambda repressor-like DNA-binding domains"/>
    <property type="match status" value="1"/>
</dbReference>
<evidence type="ECO:0000256" key="1">
    <source>
        <dbReference type="ARBA" id="ARBA00023015"/>
    </source>
</evidence>
<dbReference type="InterPro" id="IPR046335">
    <property type="entry name" value="LacI/GalR-like_sensor"/>
</dbReference>
<dbReference type="PANTHER" id="PTHR30146">
    <property type="entry name" value="LACI-RELATED TRANSCRIPTIONAL REPRESSOR"/>
    <property type="match status" value="1"/>
</dbReference>
<name>A0A1T4SP06_9HYPH</name>
<dbReference type="RefSeq" id="WP_078709469.1">
    <property type="nucleotide sequence ID" value="NZ_FUXL01000012.1"/>
</dbReference>
<dbReference type="AlphaFoldDB" id="A0A1T4SP06"/>
<keyword evidence="2" id="KW-0238">DNA-binding</keyword>
<dbReference type="GO" id="GO:0000976">
    <property type="term" value="F:transcription cis-regulatory region binding"/>
    <property type="evidence" value="ECO:0007669"/>
    <property type="project" value="TreeGrafter"/>
</dbReference>
<dbReference type="CDD" id="cd06273">
    <property type="entry name" value="PBP1_LacI-like"/>
    <property type="match status" value="1"/>
</dbReference>
<dbReference type="Pfam" id="PF13377">
    <property type="entry name" value="Peripla_BP_3"/>
    <property type="match status" value="1"/>
</dbReference>
<dbReference type="GO" id="GO:0003700">
    <property type="term" value="F:DNA-binding transcription factor activity"/>
    <property type="evidence" value="ECO:0007669"/>
    <property type="project" value="TreeGrafter"/>
</dbReference>
<dbReference type="PANTHER" id="PTHR30146:SF138">
    <property type="entry name" value="TRANSCRIPTIONAL REGULATORY PROTEIN"/>
    <property type="match status" value="1"/>
</dbReference>
<keyword evidence="1" id="KW-0805">Transcription regulation</keyword>
<evidence type="ECO:0000256" key="3">
    <source>
        <dbReference type="ARBA" id="ARBA00023163"/>
    </source>
</evidence>
<dbReference type="Proteomes" id="UP000190135">
    <property type="component" value="Unassembled WGS sequence"/>
</dbReference>
<feature type="domain" description="HTH lacI-type" evidence="5">
    <location>
        <begin position="44"/>
        <end position="98"/>
    </location>
</feature>
<dbReference type="Gene3D" id="1.10.260.40">
    <property type="entry name" value="lambda repressor-like DNA-binding domains"/>
    <property type="match status" value="1"/>
</dbReference>
<dbReference type="EMBL" id="FUXL01000012">
    <property type="protein sequence ID" value="SKA29912.1"/>
    <property type="molecule type" value="Genomic_DNA"/>
</dbReference>
<keyword evidence="3" id="KW-0804">Transcription</keyword>
<dbReference type="Gene3D" id="3.40.50.2300">
    <property type="match status" value="2"/>
</dbReference>
<keyword evidence="7" id="KW-1185">Reference proteome</keyword>
<gene>
    <name evidence="6" type="ORF">SAMN05428963_11284</name>
</gene>
<accession>A0A1T4SP06</accession>
<dbReference type="InterPro" id="IPR000843">
    <property type="entry name" value="HTH_LacI"/>
</dbReference>
<dbReference type="PROSITE" id="PS50932">
    <property type="entry name" value="HTH_LACI_2"/>
    <property type="match status" value="1"/>
</dbReference>
<dbReference type="STRING" id="1365950.SAMN05428963_11284"/>
<dbReference type="InterPro" id="IPR028082">
    <property type="entry name" value="Peripla_BP_I"/>
</dbReference>
<dbReference type="SUPFAM" id="SSF53822">
    <property type="entry name" value="Periplasmic binding protein-like I"/>
    <property type="match status" value="1"/>
</dbReference>
<dbReference type="CDD" id="cd01392">
    <property type="entry name" value="HTH_LacI"/>
    <property type="match status" value="1"/>
</dbReference>
<proteinExistence type="predicted"/>
<reference evidence="6 7" key="1">
    <citation type="submission" date="2017-02" db="EMBL/GenBank/DDBJ databases">
        <authorList>
            <person name="Peterson S.W."/>
        </authorList>
    </citation>
    <scope>NUCLEOTIDE SEQUENCE [LARGE SCALE GENOMIC DNA]</scope>
    <source>
        <strain evidence="6 7">USBA 369</strain>
    </source>
</reference>
<feature type="region of interest" description="Disordered" evidence="4">
    <location>
        <begin position="1"/>
        <end position="41"/>
    </location>
</feature>
<evidence type="ECO:0000256" key="4">
    <source>
        <dbReference type="SAM" id="MobiDB-lite"/>
    </source>
</evidence>
<dbReference type="Pfam" id="PF00356">
    <property type="entry name" value="LacI"/>
    <property type="match status" value="1"/>
</dbReference>
<organism evidence="6 7">
    <name type="scientific">Consotaella salsifontis</name>
    <dbReference type="NCBI Taxonomy" id="1365950"/>
    <lineage>
        <taxon>Bacteria</taxon>
        <taxon>Pseudomonadati</taxon>
        <taxon>Pseudomonadota</taxon>
        <taxon>Alphaproteobacteria</taxon>
        <taxon>Hyphomicrobiales</taxon>
        <taxon>Aurantimonadaceae</taxon>
        <taxon>Consotaella</taxon>
    </lineage>
</organism>
<evidence type="ECO:0000313" key="6">
    <source>
        <dbReference type="EMBL" id="SKA29912.1"/>
    </source>
</evidence>